<evidence type="ECO:0000313" key="9">
    <source>
        <dbReference type="Proteomes" id="UP000023152"/>
    </source>
</evidence>
<name>X6MW65_RETFI</name>
<evidence type="ECO:0000256" key="1">
    <source>
        <dbReference type="ARBA" id="ARBA00008601"/>
    </source>
</evidence>
<dbReference type="InterPro" id="IPR000340">
    <property type="entry name" value="Dual-sp_phosphatase_cat-dom"/>
</dbReference>
<keyword evidence="4" id="KW-0904">Protein phosphatase</keyword>
<dbReference type="PROSITE" id="PS50056">
    <property type="entry name" value="TYR_PHOSPHATASE_2"/>
    <property type="match status" value="1"/>
</dbReference>
<sequence>MQTKKKKRKEVKELTSYELFNLMQDTRSRQIIVDLRKKRAFDDSHIDSSVNFPHDLSTVKLSESTKQWMEWIKQCIQSQSFGKIDIVFDIVFVTDISQKKQQGRIKNENNDEEEEEKKKKSDQIINKNDSLKDWLLAIETTINKPINQKISANYLYNEHYMNGKLYPSLIEPFHIWLCNWGIANNPLLAKQLEYVYKERSQKSDVRCHYFRVPIVDDREQNLLQHLHDATDWMHAALLEKKDVLVHCRHGQSRSASVVIAYLIKYQHMTLDQAWDYVKQRRDRIAPNPGFREQLERFEKFVVRQYTNSIQT</sequence>
<reference evidence="8 9" key="1">
    <citation type="journal article" date="2013" name="Curr. Biol.">
        <title>The Genome of the Foraminiferan Reticulomyxa filosa.</title>
        <authorList>
            <person name="Glockner G."/>
            <person name="Hulsmann N."/>
            <person name="Schleicher M."/>
            <person name="Noegel A.A."/>
            <person name="Eichinger L."/>
            <person name="Gallinger C."/>
            <person name="Pawlowski J."/>
            <person name="Sierra R."/>
            <person name="Euteneuer U."/>
            <person name="Pillet L."/>
            <person name="Moustafa A."/>
            <person name="Platzer M."/>
            <person name="Groth M."/>
            <person name="Szafranski K."/>
            <person name="Schliwa M."/>
        </authorList>
    </citation>
    <scope>NUCLEOTIDE SEQUENCE [LARGE SCALE GENOMIC DNA]</scope>
</reference>
<dbReference type="GO" id="GO:0043409">
    <property type="term" value="P:negative regulation of MAPK cascade"/>
    <property type="evidence" value="ECO:0007669"/>
    <property type="project" value="TreeGrafter"/>
</dbReference>
<feature type="region of interest" description="Disordered" evidence="5">
    <location>
        <begin position="102"/>
        <end position="122"/>
    </location>
</feature>
<evidence type="ECO:0000256" key="4">
    <source>
        <dbReference type="ARBA" id="ARBA00022912"/>
    </source>
</evidence>
<dbReference type="Pfam" id="PF00782">
    <property type="entry name" value="DSPc"/>
    <property type="match status" value="1"/>
</dbReference>
<protein>
    <recommendedName>
        <fullName evidence="2">protein-tyrosine-phosphatase</fullName>
        <ecNumber evidence="2">3.1.3.48</ecNumber>
    </recommendedName>
</protein>
<dbReference type="PANTHER" id="PTHR10159:SF519">
    <property type="entry name" value="DUAL SPECIFICITY PROTEIN PHOSPHATASE MPK3"/>
    <property type="match status" value="1"/>
</dbReference>
<dbReference type="InterPro" id="IPR016130">
    <property type="entry name" value="Tyr_Pase_AS"/>
</dbReference>
<evidence type="ECO:0000256" key="5">
    <source>
        <dbReference type="SAM" id="MobiDB-lite"/>
    </source>
</evidence>
<evidence type="ECO:0000259" key="6">
    <source>
        <dbReference type="PROSITE" id="PS50054"/>
    </source>
</evidence>
<dbReference type="Proteomes" id="UP000023152">
    <property type="component" value="Unassembled WGS sequence"/>
</dbReference>
<dbReference type="AlphaFoldDB" id="X6MW65"/>
<keyword evidence="9" id="KW-1185">Reference proteome</keyword>
<keyword evidence="3" id="KW-0378">Hydrolase</keyword>
<dbReference type="GO" id="GO:0004725">
    <property type="term" value="F:protein tyrosine phosphatase activity"/>
    <property type="evidence" value="ECO:0007669"/>
    <property type="project" value="UniProtKB-EC"/>
</dbReference>
<dbReference type="OrthoDB" id="285418at2759"/>
<dbReference type="GO" id="GO:0005737">
    <property type="term" value="C:cytoplasm"/>
    <property type="evidence" value="ECO:0007669"/>
    <property type="project" value="TreeGrafter"/>
</dbReference>
<gene>
    <name evidence="8" type="ORF">RFI_19604</name>
</gene>
<dbReference type="InterPro" id="IPR036873">
    <property type="entry name" value="Rhodanese-like_dom_sf"/>
</dbReference>
<dbReference type="PROSITE" id="PS50054">
    <property type="entry name" value="TYR_PHOSPHATASE_DUAL"/>
    <property type="match status" value="1"/>
</dbReference>
<evidence type="ECO:0000313" key="8">
    <source>
        <dbReference type="EMBL" id="ETO17712.1"/>
    </source>
</evidence>
<dbReference type="InterPro" id="IPR020422">
    <property type="entry name" value="TYR_PHOSPHATASE_DUAL_dom"/>
</dbReference>
<evidence type="ECO:0000259" key="7">
    <source>
        <dbReference type="PROSITE" id="PS50056"/>
    </source>
</evidence>
<accession>X6MW65</accession>
<dbReference type="InterPro" id="IPR029021">
    <property type="entry name" value="Prot-tyrosine_phosphatase-like"/>
</dbReference>
<dbReference type="SUPFAM" id="SSF52821">
    <property type="entry name" value="Rhodanese/Cell cycle control phosphatase"/>
    <property type="match status" value="1"/>
</dbReference>
<dbReference type="CDD" id="cd14498">
    <property type="entry name" value="DSP"/>
    <property type="match status" value="1"/>
</dbReference>
<proteinExistence type="inferred from homology"/>
<dbReference type="PROSITE" id="PS00383">
    <property type="entry name" value="TYR_PHOSPHATASE_1"/>
    <property type="match status" value="1"/>
</dbReference>
<dbReference type="SUPFAM" id="SSF52799">
    <property type="entry name" value="(Phosphotyrosine protein) phosphatases II"/>
    <property type="match status" value="1"/>
</dbReference>
<evidence type="ECO:0000256" key="3">
    <source>
        <dbReference type="ARBA" id="ARBA00022801"/>
    </source>
</evidence>
<dbReference type="Gene3D" id="3.90.190.10">
    <property type="entry name" value="Protein tyrosine phosphatase superfamily"/>
    <property type="match status" value="1"/>
</dbReference>
<feature type="domain" description="Tyrosine-protein phosphatase" evidence="6">
    <location>
        <begin position="166"/>
        <end position="303"/>
    </location>
</feature>
<organism evidence="8 9">
    <name type="scientific">Reticulomyxa filosa</name>
    <dbReference type="NCBI Taxonomy" id="46433"/>
    <lineage>
        <taxon>Eukaryota</taxon>
        <taxon>Sar</taxon>
        <taxon>Rhizaria</taxon>
        <taxon>Retaria</taxon>
        <taxon>Foraminifera</taxon>
        <taxon>Monothalamids</taxon>
        <taxon>Reticulomyxidae</taxon>
        <taxon>Reticulomyxa</taxon>
    </lineage>
</organism>
<dbReference type="Gene3D" id="3.40.250.10">
    <property type="entry name" value="Rhodanese-like domain"/>
    <property type="match status" value="1"/>
</dbReference>
<dbReference type="OMA" id="EYVYKER"/>
<dbReference type="EC" id="3.1.3.48" evidence="2"/>
<dbReference type="InterPro" id="IPR000387">
    <property type="entry name" value="Tyr_Pase_dom"/>
</dbReference>
<evidence type="ECO:0000256" key="2">
    <source>
        <dbReference type="ARBA" id="ARBA00013064"/>
    </source>
</evidence>
<comment type="similarity">
    <text evidence="1">Belongs to the protein-tyrosine phosphatase family. Non-receptor class dual specificity subfamily.</text>
</comment>
<dbReference type="EMBL" id="ASPP01016150">
    <property type="protein sequence ID" value="ETO17712.1"/>
    <property type="molecule type" value="Genomic_DNA"/>
</dbReference>
<dbReference type="PANTHER" id="PTHR10159">
    <property type="entry name" value="DUAL SPECIFICITY PROTEIN PHOSPHATASE"/>
    <property type="match status" value="1"/>
</dbReference>
<dbReference type="SMART" id="SM00195">
    <property type="entry name" value="DSPc"/>
    <property type="match status" value="1"/>
</dbReference>
<comment type="caution">
    <text evidence="8">The sequence shown here is derived from an EMBL/GenBank/DDBJ whole genome shotgun (WGS) entry which is preliminary data.</text>
</comment>
<feature type="domain" description="Tyrosine specific protein phosphatases" evidence="7">
    <location>
        <begin position="220"/>
        <end position="281"/>
    </location>
</feature>